<protein>
    <recommendedName>
        <fullName evidence="4">CHCH domain-containing protein</fullName>
    </recommendedName>
</protein>
<feature type="compositionally biased region" description="Low complexity" evidence="1">
    <location>
        <begin position="1"/>
        <end position="44"/>
    </location>
</feature>
<evidence type="ECO:0000313" key="3">
    <source>
        <dbReference type="Proteomes" id="UP001182556"/>
    </source>
</evidence>
<organism evidence="2 3">
    <name type="scientific">Papiliotrema laurentii</name>
    <name type="common">Cryptococcus laurentii</name>
    <dbReference type="NCBI Taxonomy" id="5418"/>
    <lineage>
        <taxon>Eukaryota</taxon>
        <taxon>Fungi</taxon>
        <taxon>Dikarya</taxon>
        <taxon>Basidiomycota</taxon>
        <taxon>Agaricomycotina</taxon>
        <taxon>Tremellomycetes</taxon>
        <taxon>Tremellales</taxon>
        <taxon>Rhynchogastremaceae</taxon>
        <taxon>Papiliotrema</taxon>
    </lineage>
</organism>
<dbReference type="GO" id="GO:0005634">
    <property type="term" value="C:nucleus"/>
    <property type="evidence" value="ECO:0007669"/>
    <property type="project" value="TreeGrafter"/>
</dbReference>
<gene>
    <name evidence="2" type="ORF">DB88DRAFT_488135</name>
</gene>
<dbReference type="EMBL" id="JAODAN010000004">
    <property type="protein sequence ID" value="KAK1925163.1"/>
    <property type="molecule type" value="Genomic_DNA"/>
</dbReference>
<reference evidence="2" key="1">
    <citation type="submission" date="2023-02" db="EMBL/GenBank/DDBJ databases">
        <title>Identification and recombinant expression of a fungal hydrolase from Papiliotrema laurentii that hydrolyzes apple cutin and clears colloidal polyester polyurethane.</title>
        <authorList>
            <consortium name="DOE Joint Genome Institute"/>
            <person name="Roman V.A."/>
            <person name="Bojanowski C."/>
            <person name="Crable B.R."/>
            <person name="Wagner D.N."/>
            <person name="Hung C.S."/>
            <person name="Nadeau L.J."/>
            <person name="Schratz L."/>
            <person name="Haridas S."/>
            <person name="Pangilinan J."/>
            <person name="Lipzen A."/>
            <person name="Na H."/>
            <person name="Yan M."/>
            <person name="Ng V."/>
            <person name="Grigoriev I.V."/>
            <person name="Spatafora J.W."/>
            <person name="Barlow D."/>
            <person name="Biffinger J."/>
            <person name="Kelley-Loughnane N."/>
            <person name="Varaljay V.A."/>
            <person name="Crookes-Goodson W.J."/>
        </authorList>
    </citation>
    <scope>NUCLEOTIDE SEQUENCE</scope>
    <source>
        <strain evidence="2">5307AH</strain>
    </source>
</reference>
<dbReference type="PANTHER" id="PTHR13523">
    <property type="entry name" value="COILED-COIL-HELIX-COILED-COIL-HELIX DOMAIN CONTAINING 2/NUR77"/>
    <property type="match status" value="1"/>
</dbReference>
<dbReference type="PANTHER" id="PTHR13523:SF2">
    <property type="entry name" value="COILED-COIL-HELIX-COILED-COIL-HELIX DOMAIN CONTAINING 2, ISOFORM A-RELATED"/>
    <property type="match status" value="1"/>
</dbReference>
<dbReference type="GO" id="GO:0005739">
    <property type="term" value="C:mitochondrion"/>
    <property type="evidence" value="ECO:0007669"/>
    <property type="project" value="TreeGrafter"/>
</dbReference>
<evidence type="ECO:0000256" key="1">
    <source>
        <dbReference type="SAM" id="MobiDB-lite"/>
    </source>
</evidence>
<dbReference type="AlphaFoldDB" id="A0AAD9L6K4"/>
<sequence length="146" mass="15146">MPRSSGRSSARSAPSAPSHQTRQHSTAAAAPPAQHAYPAQHAGAIPQKQPGLLAQAASTMGGAVAGSVVGHGISNMLFGGSRPAEQAPPPAEYAEQARQQTGGCDIPAKDFTKCLEATNGDMTSCNYYLEALSKLYRSKRLRANAD</sequence>
<dbReference type="InterPro" id="IPR055304">
    <property type="entry name" value="CHCHD2/10-like"/>
</dbReference>
<feature type="region of interest" description="Disordered" evidence="1">
    <location>
        <begin position="79"/>
        <end position="99"/>
    </location>
</feature>
<dbReference type="GO" id="GO:0007005">
    <property type="term" value="P:mitochondrion organization"/>
    <property type="evidence" value="ECO:0007669"/>
    <property type="project" value="InterPro"/>
</dbReference>
<dbReference type="Proteomes" id="UP001182556">
    <property type="component" value="Unassembled WGS sequence"/>
</dbReference>
<proteinExistence type="predicted"/>
<evidence type="ECO:0008006" key="4">
    <source>
        <dbReference type="Google" id="ProtNLM"/>
    </source>
</evidence>
<feature type="region of interest" description="Disordered" evidence="1">
    <location>
        <begin position="1"/>
        <end position="50"/>
    </location>
</feature>
<accession>A0AAD9L6K4</accession>
<keyword evidence="3" id="KW-1185">Reference proteome</keyword>
<comment type="caution">
    <text evidence="2">The sequence shown here is derived from an EMBL/GenBank/DDBJ whole genome shotgun (WGS) entry which is preliminary data.</text>
</comment>
<name>A0AAD9L6K4_PAPLA</name>
<evidence type="ECO:0000313" key="2">
    <source>
        <dbReference type="EMBL" id="KAK1925163.1"/>
    </source>
</evidence>